<accession>A0A9N7V7R1</accession>
<dbReference type="AlphaFoldDB" id="A0A9N7V7R1"/>
<protein>
    <submittedName>
        <fullName evidence="1">Uncharacterized protein</fullName>
    </submittedName>
</protein>
<sequence length="148" mass="16167">MVSSANLGPRAARGTGGSRSIPALISVDYVGIDAHAHLLAVNVPDRFPAVSSHGLTLYCWQDDFSQTAPLEDLGEFGARLTAALSVKFSDNRKGFQPQTEDGRYEQNMGRKKKINISVPEFPKLNKPESGGVSVCINLVLFYSQIQWE</sequence>
<comment type="caution">
    <text evidence="1">The sequence shown here is derived from an EMBL/GenBank/DDBJ whole genome shotgun (WGS) entry which is preliminary data.</text>
</comment>
<dbReference type="Proteomes" id="UP001153269">
    <property type="component" value="Unassembled WGS sequence"/>
</dbReference>
<organism evidence="1 2">
    <name type="scientific">Pleuronectes platessa</name>
    <name type="common">European plaice</name>
    <dbReference type="NCBI Taxonomy" id="8262"/>
    <lineage>
        <taxon>Eukaryota</taxon>
        <taxon>Metazoa</taxon>
        <taxon>Chordata</taxon>
        <taxon>Craniata</taxon>
        <taxon>Vertebrata</taxon>
        <taxon>Euteleostomi</taxon>
        <taxon>Actinopterygii</taxon>
        <taxon>Neopterygii</taxon>
        <taxon>Teleostei</taxon>
        <taxon>Neoteleostei</taxon>
        <taxon>Acanthomorphata</taxon>
        <taxon>Carangaria</taxon>
        <taxon>Pleuronectiformes</taxon>
        <taxon>Pleuronectoidei</taxon>
        <taxon>Pleuronectidae</taxon>
        <taxon>Pleuronectes</taxon>
    </lineage>
</organism>
<dbReference type="EMBL" id="CADEAL010003944">
    <property type="protein sequence ID" value="CAB1447348.1"/>
    <property type="molecule type" value="Genomic_DNA"/>
</dbReference>
<proteinExistence type="predicted"/>
<gene>
    <name evidence="1" type="ORF">PLEPLA_LOCUS35041</name>
</gene>
<evidence type="ECO:0000313" key="2">
    <source>
        <dbReference type="Proteomes" id="UP001153269"/>
    </source>
</evidence>
<name>A0A9N7V7R1_PLEPL</name>
<reference evidence="1" key="1">
    <citation type="submission" date="2020-03" db="EMBL/GenBank/DDBJ databases">
        <authorList>
            <person name="Weist P."/>
        </authorList>
    </citation>
    <scope>NUCLEOTIDE SEQUENCE</scope>
</reference>
<keyword evidence="2" id="KW-1185">Reference proteome</keyword>
<evidence type="ECO:0000313" key="1">
    <source>
        <dbReference type="EMBL" id="CAB1447348.1"/>
    </source>
</evidence>